<reference evidence="2" key="1">
    <citation type="submission" date="2017-06" db="EMBL/GenBank/DDBJ databases">
        <title>Novel phages from South African skin metaviromes.</title>
        <authorList>
            <person name="van Zyl L.J."/>
            <person name="Abrahams Y."/>
            <person name="Stander E.A."/>
            <person name="Kirby B.M."/>
            <person name="Clavaud C."/>
            <person name="Farcet C."/>
            <person name="Breton L."/>
            <person name="Trindade M.I."/>
        </authorList>
    </citation>
    <scope>NUCLEOTIDE SEQUENCE</scope>
</reference>
<sequence length="204" mass="23735">MIKDDLYKLNLQFFAENEGETENTNENDSKESENDNDSKQETYTKNEVDSAISKAVDSALKKRDRKHQQELEYAREEARKKAESYAKLTEKEKRDKEIEEREKALAEKEKEFKLRELKSDVESDLKEKKLPTSFAESLIHLEDVEKINEVVKEIKADFDNAVQEQVKEVTRQSTPNNQSSSFSRNQSRKEKGLGSIADEVRIIQ</sequence>
<feature type="compositionally biased region" description="Basic and acidic residues" evidence="1">
    <location>
        <begin position="67"/>
        <end position="97"/>
    </location>
</feature>
<evidence type="ECO:0000256" key="1">
    <source>
        <dbReference type="SAM" id="MobiDB-lite"/>
    </source>
</evidence>
<feature type="region of interest" description="Disordered" evidence="1">
    <location>
        <begin position="165"/>
        <end position="204"/>
    </location>
</feature>
<feature type="compositionally biased region" description="Basic and acidic residues" evidence="1">
    <location>
        <begin position="27"/>
        <end position="48"/>
    </location>
</feature>
<feature type="compositionally biased region" description="Low complexity" evidence="1">
    <location>
        <begin position="176"/>
        <end position="185"/>
    </location>
</feature>
<feature type="region of interest" description="Disordered" evidence="1">
    <location>
        <begin position="14"/>
        <end position="97"/>
    </location>
</feature>
<gene>
    <name evidence="2" type="ORF">7F20_7</name>
</gene>
<name>A0A2H4J5R1_9CAUD</name>
<proteinExistence type="predicted"/>
<evidence type="ECO:0008006" key="3">
    <source>
        <dbReference type="Google" id="ProtNLM"/>
    </source>
</evidence>
<accession>A0A2H4J5R1</accession>
<evidence type="ECO:0000313" key="2">
    <source>
        <dbReference type="EMBL" id="ASN67648.1"/>
    </source>
</evidence>
<organism evidence="2">
    <name type="scientific">uncultured Caudovirales phage</name>
    <dbReference type="NCBI Taxonomy" id="2100421"/>
    <lineage>
        <taxon>Viruses</taxon>
        <taxon>Duplodnaviria</taxon>
        <taxon>Heunggongvirae</taxon>
        <taxon>Uroviricota</taxon>
        <taxon>Caudoviricetes</taxon>
        <taxon>Peduoviridae</taxon>
        <taxon>Maltschvirus</taxon>
        <taxon>Maltschvirus maltsch</taxon>
    </lineage>
</organism>
<feature type="compositionally biased region" description="Basic and acidic residues" evidence="1">
    <location>
        <begin position="187"/>
        <end position="204"/>
    </location>
</feature>
<dbReference type="InterPro" id="IPR025580">
    <property type="entry name" value="Gp46"/>
</dbReference>
<protein>
    <recommendedName>
        <fullName evidence="3">Scaffold protein</fullName>
    </recommendedName>
</protein>
<dbReference type="EMBL" id="MF417861">
    <property type="protein sequence ID" value="ASN67648.1"/>
    <property type="molecule type" value="Genomic_DNA"/>
</dbReference>
<dbReference type="Pfam" id="PF14265">
    <property type="entry name" value="DUF4355"/>
    <property type="match status" value="1"/>
</dbReference>